<dbReference type="AlphaFoldDB" id="A0AAW8H4M3"/>
<dbReference type="GO" id="GO:0004029">
    <property type="term" value="F:aldehyde dehydrogenase (NAD+) activity"/>
    <property type="evidence" value="ECO:0007669"/>
    <property type="project" value="TreeGrafter"/>
</dbReference>
<accession>A0AAW8H4M3</accession>
<dbReference type="PANTHER" id="PTHR48079">
    <property type="entry name" value="PROTEIN YEEZ"/>
    <property type="match status" value="1"/>
</dbReference>
<feature type="domain" description="NAD-dependent epimerase/dehydratase" evidence="1">
    <location>
        <begin position="4"/>
        <end position="217"/>
    </location>
</feature>
<dbReference type="PANTHER" id="PTHR48079:SF6">
    <property type="entry name" value="NAD(P)-BINDING DOMAIN-CONTAINING PROTEIN-RELATED"/>
    <property type="match status" value="1"/>
</dbReference>
<dbReference type="Gene3D" id="3.40.50.720">
    <property type="entry name" value="NAD(P)-binding Rossmann-like Domain"/>
    <property type="match status" value="1"/>
</dbReference>
<evidence type="ECO:0000313" key="2">
    <source>
        <dbReference type="EMBL" id="MDQ2254824.1"/>
    </source>
</evidence>
<evidence type="ECO:0000259" key="1">
    <source>
        <dbReference type="Pfam" id="PF01370"/>
    </source>
</evidence>
<dbReference type="InterPro" id="IPR001509">
    <property type="entry name" value="Epimerase_deHydtase"/>
</dbReference>
<gene>
    <name evidence="2" type="ORF">RBJ67_01525</name>
</gene>
<dbReference type="EMBL" id="JAVDKS010000001">
    <property type="protein sequence ID" value="MDQ2254824.1"/>
    <property type="molecule type" value="Genomic_DNA"/>
</dbReference>
<dbReference type="GO" id="GO:0005737">
    <property type="term" value="C:cytoplasm"/>
    <property type="evidence" value="ECO:0007669"/>
    <property type="project" value="TreeGrafter"/>
</dbReference>
<proteinExistence type="predicted"/>
<protein>
    <submittedName>
        <fullName evidence="2">SDR family oxidoreductase</fullName>
    </submittedName>
</protein>
<name>A0AAW8H4M3_9ENTR</name>
<dbReference type="SUPFAM" id="SSF51735">
    <property type="entry name" value="NAD(P)-binding Rossmann-fold domains"/>
    <property type="match status" value="1"/>
</dbReference>
<organism evidence="2 3">
    <name type="scientific">Enterobacter soli</name>
    <dbReference type="NCBI Taxonomy" id="885040"/>
    <lineage>
        <taxon>Bacteria</taxon>
        <taxon>Pseudomonadati</taxon>
        <taxon>Pseudomonadota</taxon>
        <taxon>Gammaproteobacteria</taxon>
        <taxon>Enterobacterales</taxon>
        <taxon>Enterobacteriaceae</taxon>
        <taxon>Enterobacter</taxon>
    </lineage>
</organism>
<dbReference type="Pfam" id="PF01370">
    <property type="entry name" value="Epimerase"/>
    <property type="match status" value="1"/>
</dbReference>
<sequence length="299" mass="32520">MRLFLTGATGFIGSRIAEELKRGGHQVIGLARSQASAERLLAAGIEVQRGTIDEPETLLPAVENADAVIHTAFDHDFSRFVANCEKDRQVINTLSHVLKGSARPLIITSGTGMGDPENGRPAAEAIFNRNHPNPRIASELAGHAALENGVDLRVVRLPQVHDTRRQGLISYYIQLCREKGAAAWIDAGTNCWSAAHVDDVARLYCAVLEKGSRGERYHAVAEEAIPSKMIAETVAAEMGLPTLSLAKEEADAWFGWFAAFAKLDLRASGIWTQEKLGWQPVGPGLLDDLRAMNYSEITD</sequence>
<evidence type="ECO:0000313" key="3">
    <source>
        <dbReference type="Proteomes" id="UP001225042"/>
    </source>
</evidence>
<reference evidence="2 3" key="1">
    <citation type="submission" date="2023-08" db="EMBL/GenBank/DDBJ databases">
        <authorList>
            <person name="Dale J."/>
        </authorList>
    </citation>
    <scope>NUCLEOTIDE SEQUENCE [LARGE SCALE GENOMIC DNA]</scope>
    <source>
        <strain evidence="2 3">2023EL-00788</strain>
    </source>
</reference>
<dbReference type="CDD" id="cd05262">
    <property type="entry name" value="SDR_a7"/>
    <property type="match status" value="1"/>
</dbReference>
<comment type="caution">
    <text evidence="2">The sequence shown here is derived from an EMBL/GenBank/DDBJ whole genome shotgun (WGS) entry which is preliminary data.</text>
</comment>
<dbReference type="InterPro" id="IPR051783">
    <property type="entry name" value="NAD(P)-dependent_oxidoreduct"/>
</dbReference>
<dbReference type="RefSeq" id="WP_306683032.1">
    <property type="nucleotide sequence ID" value="NZ_JAVDKR010000004.1"/>
</dbReference>
<dbReference type="Proteomes" id="UP001225042">
    <property type="component" value="Unassembled WGS sequence"/>
</dbReference>
<dbReference type="InterPro" id="IPR036291">
    <property type="entry name" value="NAD(P)-bd_dom_sf"/>
</dbReference>
<keyword evidence="3" id="KW-1185">Reference proteome</keyword>